<feature type="region of interest" description="Disordered" evidence="1">
    <location>
        <begin position="87"/>
        <end position="119"/>
    </location>
</feature>
<reference evidence="2" key="1">
    <citation type="submission" date="2020-08" db="EMBL/GenBank/DDBJ databases">
        <title>Multicomponent nature underlies the extraordinary mechanical properties of spider dragline silk.</title>
        <authorList>
            <person name="Kono N."/>
            <person name="Nakamura H."/>
            <person name="Mori M."/>
            <person name="Yoshida Y."/>
            <person name="Ohtoshi R."/>
            <person name="Malay A.D."/>
            <person name="Moran D.A.P."/>
            <person name="Tomita M."/>
            <person name="Numata K."/>
            <person name="Arakawa K."/>
        </authorList>
    </citation>
    <scope>NUCLEOTIDE SEQUENCE</scope>
</reference>
<evidence type="ECO:0000313" key="2">
    <source>
        <dbReference type="EMBL" id="GFT14223.1"/>
    </source>
</evidence>
<accession>A0A8X6NGR0</accession>
<sequence>MLHTRKHVAGTDKSQPRQLFSRLARYSLVTFCFTSLQDGLDNLSKNEVDCQRLFVTHAFPLAVRGQFEREMMLHIPKEIFQKDLHQLMRKSTTSSPPRAKQLSLQRSNDTRRENSAVSQGQIQIYQAGKFTDRLQNP</sequence>
<gene>
    <name evidence="2" type="ORF">NPIL_195801</name>
</gene>
<feature type="compositionally biased region" description="Polar residues" evidence="1">
    <location>
        <begin position="89"/>
        <end position="107"/>
    </location>
</feature>
<proteinExistence type="predicted"/>
<dbReference type="AlphaFoldDB" id="A0A8X6NGR0"/>
<name>A0A8X6NGR0_NEPPI</name>
<comment type="caution">
    <text evidence="2">The sequence shown here is derived from an EMBL/GenBank/DDBJ whole genome shotgun (WGS) entry which is preliminary data.</text>
</comment>
<evidence type="ECO:0000313" key="3">
    <source>
        <dbReference type="Proteomes" id="UP000887013"/>
    </source>
</evidence>
<dbReference type="EMBL" id="BMAW01104423">
    <property type="protein sequence ID" value="GFT14223.1"/>
    <property type="molecule type" value="Genomic_DNA"/>
</dbReference>
<keyword evidence="3" id="KW-1185">Reference proteome</keyword>
<dbReference type="OrthoDB" id="6447188at2759"/>
<dbReference type="Proteomes" id="UP000887013">
    <property type="component" value="Unassembled WGS sequence"/>
</dbReference>
<protein>
    <submittedName>
        <fullName evidence="2">Uncharacterized protein</fullName>
    </submittedName>
</protein>
<organism evidence="2 3">
    <name type="scientific">Nephila pilipes</name>
    <name type="common">Giant wood spider</name>
    <name type="synonym">Nephila maculata</name>
    <dbReference type="NCBI Taxonomy" id="299642"/>
    <lineage>
        <taxon>Eukaryota</taxon>
        <taxon>Metazoa</taxon>
        <taxon>Ecdysozoa</taxon>
        <taxon>Arthropoda</taxon>
        <taxon>Chelicerata</taxon>
        <taxon>Arachnida</taxon>
        <taxon>Araneae</taxon>
        <taxon>Araneomorphae</taxon>
        <taxon>Entelegynae</taxon>
        <taxon>Araneoidea</taxon>
        <taxon>Nephilidae</taxon>
        <taxon>Nephila</taxon>
    </lineage>
</organism>
<evidence type="ECO:0000256" key="1">
    <source>
        <dbReference type="SAM" id="MobiDB-lite"/>
    </source>
</evidence>